<proteinExistence type="predicted"/>
<evidence type="ECO:0000313" key="1">
    <source>
        <dbReference type="EMBL" id="WWM68901.1"/>
    </source>
</evidence>
<sequence>MKPTQGRDGRDASSSLRRQVAAQVAIQISEVSPMRLSSAREEWHKAFYRPGDGTNRHCESLALVGQFQDTERVRGVAGLVNETIAAHVRNVVDRLPADLFAFGNHMYHPENNDLWREAAEEFVFQLAYQRGARMYAKKFAKAEFVAKAVLYRYRRQHQGGQSAAPDPLPTPERFRDFLDYTYGVELDSRNWASEWDGFVQACFDACNDLDQMALAPVGRLLRDMKFAA</sequence>
<dbReference type="EMBL" id="CP145723">
    <property type="protein sequence ID" value="WWM68901.1"/>
    <property type="molecule type" value="Genomic_DNA"/>
</dbReference>
<reference evidence="1 2" key="1">
    <citation type="submission" date="2024-02" db="EMBL/GenBank/DDBJ databases">
        <title>The whole genome sequence of Pseudomonas benzopyrenica MLY92.</title>
        <authorList>
            <person name="Liu Y."/>
        </authorList>
    </citation>
    <scope>NUCLEOTIDE SEQUENCE [LARGE SCALE GENOMIC DNA]</scope>
    <source>
        <strain evidence="1 2">MLY92</strain>
    </source>
</reference>
<accession>A0ABZ2FVN2</accession>
<protein>
    <submittedName>
        <fullName evidence="1">Uncharacterized protein</fullName>
    </submittedName>
</protein>
<dbReference type="Proteomes" id="UP001372714">
    <property type="component" value="Chromosome"/>
</dbReference>
<dbReference type="RefSeq" id="WP_338547254.1">
    <property type="nucleotide sequence ID" value="NZ_CP145723.1"/>
</dbReference>
<gene>
    <name evidence="1" type="ORF">V6W80_11705</name>
</gene>
<organism evidence="1 2">
    <name type="scientific">Pseudomonas benzopyrenica</name>
    <dbReference type="NCBI Taxonomy" id="2993566"/>
    <lineage>
        <taxon>Bacteria</taxon>
        <taxon>Pseudomonadati</taxon>
        <taxon>Pseudomonadota</taxon>
        <taxon>Gammaproteobacteria</taxon>
        <taxon>Pseudomonadales</taxon>
        <taxon>Pseudomonadaceae</taxon>
        <taxon>Pseudomonas</taxon>
    </lineage>
</organism>
<name>A0ABZ2FVN2_9PSED</name>
<evidence type="ECO:0000313" key="2">
    <source>
        <dbReference type="Proteomes" id="UP001372714"/>
    </source>
</evidence>
<keyword evidence="2" id="KW-1185">Reference proteome</keyword>